<gene>
    <name evidence="2" type="ORF">FHX42_004813</name>
</gene>
<keyword evidence="1" id="KW-0812">Transmembrane</keyword>
<dbReference type="RefSeq" id="WP_182546606.1">
    <property type="nucleotide sequence ID" value="NZ_JACGWZ010000008.1"/>
</dbReference>
<keyword evidence="1" id="KW-1133">Transmembrane helix</keyword>
<evidence type="ECO:0000313" key="3">
    <source>
        <dbReference type="Proteomes" id="UP000569329"/>
    </source>
</evidence>
<feature type="transmembrane region" description="Helical" evidence="1">
    <location>
        <begin position="12"/>
        <end position="37"/>
    </location>
</feature>
<comment type="caution">
    <text evidence="2">The sequence shown here is derived from an EMBL/GenBank/DDBJ whole genome shotgun (WGS) entry which is preliminary data.</text>
</comment>
<dbReference type="Proteomes" id="UP000569329">
    <property type="component" value="Unassembled WGS sequence"/>
</dbReference>
<feature type="transmembrane region" description="Helical" evidence="1">
    <location>
        <begin position="70"/>
        <end position="91"/>
    </location>
</feature>
<name>A0A839E6T9_9PSEU</name>
<evidence type="ECO:0000313" key="2">
    <source>
        <dbReference type="EMBL" id="MBA8827417.1"/>
    </source>
</evidence>
<keyword evidence="3" id="KW-1185">Reference proteome</keyword>
<reference evidence="2 3" key="1">
    <citation type="submission" date="2020-07" db="EMBL/GenBank/DDBJ databases">
        <title>Sequencing the genomes of 1000 actinobacteria strains.</title>
        <authorList>
            <person name="Klenk H.-P."/>
        </authorList>
    </citation>
    <scope>NUCLEOTIDE SEQUENCE [LARGE SCALE GENOMIC DNA]</scope>
    <source>
        <strain evidence="2 3">DSM 45975</strain>
    </source>
</reference>
<protein>
    <submittedName>
        <fullName evidence="2">Uncharacterized protein</fullName>
    </submittedName>
</protein>
<dbReference type="EMBL" id="JACGWZ010000008">
    <property type="protein sequence ID" value="MBA8827417.1"/>
    <property type="molecule type" value="Genomic_DNA"/>
</dbReference>
<dbReference type="AlphaFoldDB" id="A0A839E6T9"/>
<keyword evidence="1" id="KW-0472">Membrane</keyword>
<proteinExistence type="predicted"/>
<sequence>MAAKKGKKGQSPVATLINGAGFLVAVILVLHAVFVLVDIPSAAGLESSVAQAAGPLALFFPGLVDAPGHVVQVLLDFGLAACFWLLLAALLSRVFG</sequence>
<evidence type="ECO:0000256" key="1">
    <source>
        <dbReference type="SAM" id="Phobius"/>
    </source>
</evidence>
<accession>A0A839E6T9</accession>
<organism evidence="2 3">
    <name type="scientific">Halosaccharopolyspora lacisalsi</name>
    <dbReference type="NCBI Taxonomy" id="1000566"/>
    <lineage>
        <taxon>Bacteria</taxon>
        <taxon>Bacillati</taxon>
        <taxon>Actinomycetota</taxon>
        <taxon>Actinomycetes</taxon>
        <taxon>Pseudonocardiales</taxon>
        <taxon>Pseudonocardiaceae</taxon>
        <taxon>Halosaccharopolyspora</taxon>
    </lineage>
</organism>